<sequence>MSSSNDSLPPYQEKHFAQESTSSVAYPSRLAGIIQTCSIKDGQVDYFSIIRVSNSTYHLSLTVDPTPLYRIELVLGSNKAGNIQIFSASDGTLLAAARASADQKSKALPIGTVCTSSPTEPNASWRPVAWGKSWLPLWVDTHIPVVMIPGRPAKPQYFQWRVDEGKGADLKWEGKLPTNFINPAPIEYNFARVSIEPDGGETIVEIRRGAGIDFELSVILEAFLLIDLTVKAKSA</sequence>
<organism evidence="1 2">
    <name type="scientific">Bionectria ochroleuca</name>
    <name type="common">Gliocladium roseum</name>
    <dbReference type="NCBI Taxonomy" id="29856"/>
    <lineage>
        <taxon>Eukaryota</taxon>
        <taxon>Fungi</taxon>
        <taxon>Dikarya</taxon>
        <taxon>Ascomycota</taxon>
        <taxon>Pezizomycotina</taxon>
        <taxon>Sordariomycetes</taxon>
        <taxon>Hypocreomycetidae</taxon>
        <taxon>Hypocreales</taxon>
        <taxon>Bionectriaceae</taxon>
        <taxon>Clonostachys</taxon>
    </lineage>
</organism>
<dbReference type="EMBL" id="JADCTT010000005">
    <property type="protein sequence ID" value="KAF9752705.1"/>
    <property type="molecule type" value="Genomic_DNA"/>
</dbReference>
<name>A0A8H7NBR6_BIOOC</name>
<dbReference type="Proteomes" id="UP000616885">
    <property type="component" value="Unassembled WGS sequence"/>
</dbReference>
<evidence type="ECO:0000313" key="1">
    <source>
        <dbReference type="EMBL" id="KAF9752705.1"/>
    </source>
</evidence>
<proteinExistence type="predicted"/>
<reference evidence="1" key="1">
    <citation type="submission" date="2020-10" db="EMBL/GenBank/DDBJ databases">
        <title>High-Quality Genome Resource of Clonostachys rosea strain S41 by Oxford Nanopore Long-Read Sequencing.</title>
        <authorList>
            <person name="Wang H."/>
        </authorList>
    </citation>
    <scope>NUCLEOTIDE SEQUENCE</scope>
    <source>
        <strain evidence="1">S41</strain>
    </source>
</reference>
<gene>
    <name evidence="1" type="ORF">IM811_014499</name>
</gene>
<comment type="caution">
    <text evidence="1">The sequence shown here is derived from an EMBL/GenBank/DDBJ whole genome shotgun (WGS) entry which is preliminary data.</text>
</comment>
<dbReference type="AlphaFoldDB" id="A0A8H7NBR6"/>
<protein>
    <submittedName>
        <fullName evidence="1">Uncharacterized protein</fullName>
    </submittedName>
</protein>
<evidence type="ECO:0000313" key="2">
    <source>
        <dbReference type="Proteomes" id="UP000616885"/>
    </source>
</evidence>
<accession>A0A8H7NBR6</accession>